<proteinExistence type="predicted"/>
<dbReference type="Pfam" id="PF06675">
    <property type="entry name" value="DUF1177"/>
    <property type="match status" value="1"/>
</dbReference>
<comment type="caution">
    <text evidence="1">The sequence shown here is derived from an EMBL/GenBank/DDBJ whole genome shotgun (WGS) entry which is preliminary data.</text>
</comment>
<dbReference type="InterPro" id="IPR009561">
    <property type="entry name" value="DUF1177"/>
</dbReference>
<keyword evidence="2" id="KW-1185">Reference proteome</keyword>
<reference evidence="1" key="1">
    <citation type="submission" date="2023-03" db="EMBL/GenBank/DDBJ databases">
        <title>MT1 and MT2 Draft Genomes of Novel Species.</title>
        <authorList>
            <person name="Venkateswaran K."/>
        </authorList>
    </citation>
    <scope>NUCLEOTIDE SEQUENCE</scope>
    <source>
        <strain evidence="1">F6_3S_P_1C</strain>
    </source>
</reference>
<name>A0ABT8JCL7_9BACL</name>
<dbReference type="Proteomes" id="UP001174205">
    <property type="component" value="Unassembled WGS sequence"/>
</dbReference>
<gene>
    <name evidence="1" type="ORF">P5G61_15830</name>
</gene>
<sequence>MPLQKTLLALDALDSAYVNGESVKQIFVQYPQVSVEVLTVQGEKGSTDFVKIIIPGTDGKLSGGQAPTMGIVGRLGGIGARPTRIGLVSDADGAVAAVAAGLKLADMQTKGDSLKGDVIVTTHICPDAPTLPHEPVDFMDSPVDILQMNEHEVLPEMEAILSIDTTKGNRVINHKGIAISPTVKEGYILRVSDDLLRIMEMTTGQLPVTFPITTQDITPYGNDLYHINSILQPAVATHAPVVGVAITAQSAVPGCGTGASHEVDIASAVRLVVETAKEFTNGTCSFYNEEEYNLITRLYGSMKVLQTPGIQQAAPSA</sequence>
<evidence type="ECO:0000313" key="1">
    <source>
        <dbReference type="EMBL" id="MDN4602707.1"/>
    </source>
</evidence>
<protein>
    <submittedName>
        <fullName evidence="1">DUF1177 domain-containing protein</fullName>
    </submittedName>
</protein>
<evidence type="ECO:0000313" key="2">
    <source>
        <dbReference type="Proteomes" id="UP001174205"/>
    </source>
</evidence>
<dbReference type="RefSeq" id="WP_301247413.1">
    <property type="nucleotide sequence ID" value="NZ_JAROCD010000007.1"/>
</dbReference>
<organism evidence="1 2">
    <name type="scientific">Paenibacillus vandeheii</name>
    <dbReference type="NCBI Taxonomy" id="3035917"/>
    <lineage>
        <taxon>Bacteria</taxon>
        <taxon>Bacillati</taxon>
        <taxon>Bacillota</taxon>
        <taxon>Bacilli</taxon>
        <taxon>Bacillales</taxon>
        <taxon>Paenibacillaceae</taxon>
        <taxon>Paenibacillus</taxon>
    </lineage>
</organism>
<accession>A0ABT8JCL7</accession>
<dbReference type="EMBL" id="JAROCD010000007">
    <property type="protein sequence ID" value="MDN4602707.1"/>
    <property type="molecule type" value="Genomic_DNA"/>
</dbReference>